<accession>A0A0M9WA27</accession>
<dbReference type="EMBL" id="LHQQ01000364">
    <property type="protein sequence ID" value="KOS37009.1"/>
    <property type="molecule type" value="Genomic_DNA"/>
</dbReference>
<protein>
    <submittedName>
        <fullName evidence="1">Uncharacterized protein</fullName>
    </submittedName>
</protein>
<sequence length="88" mass="9961">MVNWRWRDGPVSIRGSFCILALQSVNRFKATSRLDLRKSHKAQSPTQPNPHMGWALIPTFGPTGGLWARGTGDYRDHRHITLSSVYIS</sequence>
<dbReference type="Proteomes" id="UP000037696">
    <property type="component" value="Unassembled WGS sequence"/>
</dbReference>
<organism evidence="1 2">
    <name type="scientific">Penicillium nordicum</name>
    <dbReference type="NCBI Taxonomy" id="229535"/>
    <lineage>
        <taxon>Eukaryota</taxon>
        <taxon>Fungi</taxon>
        <taxon>Dikarya</taxon>
        <taxon>Ascomycota</taxon>
        <taxon>Pezizomycotina</taxon>
        <taxon>Eurotiomycetes</taxon>
        <taxon>Eurotiomycetidae</taxon>
        <taxon>Eurotiales</taxon>
        <taxon>Aspergillaceae</taxon>
        <taxon>Penicillium</taxon>
    </lineage>
</organism>
<comment type="caution">
    <text evidence="1">The sequence shown here is derived from an EMBL/GenBank/DDBJ whole genome shotgun (WGS) entry which is preliminary data.</text>
</comment>
<evidence type="ECO:0000313" key="2">
    <source>
        <dbReference type="Proteomes" id="UP000037696"/>
    </source>
</evidence>
<evidence type="ECO:0000313" key="1">
    <source>
        <dbReference type="EMBL" id="KOS37009.1"/>
    </source>
</evidence>
<reference evidence="1 2" key="1">
    <citation type="submission" date="2015-08" db="EMBL/GenBank/DDBJ databases">
        <title>Genome sequencing of Penicillium nordicum.</title>
        <authorList>
            <person name="Nguyen H.D."/>
            <person name="Seifert K.A."/>
        </authorList>
    </citation>
    <scope>NUCLEOTIDE SEQUENCE [LARGE SCALE GENOMIC DNA]</scope>
    <source>
        <strain evidence="1 2">DAOMC 185683</strain>
    </source>
</reference>
<gene>
    <name evidence="1" type="ORF">ACN38_g12220</name>
</gene>
<name>A0A0M9WA27_9EURO</name>
<dbReference type="AlphaFoldDB" id="A0A0M9WA27"/>
<proteinExistence type="predicted"/>
<keyword evidence="2" id="KW-1185">Reference proteome</keyword>
<dbReference type="OrthoDB" id="10452251at2759"/>